<evidence type="ECO:0000256" key="2">
    <source>
        <dbReference type="ARBA" id="ARBA00007362"/>
    </source>
</evidence>
<feature type="transmembrane region" description="Helical" evidence="6">
    <location>
        <begin position="216"/>
        <end position="234"/>
    </location>
</feature>
<accession>A0ABW3D3C6</accession>
<comment type="caution">
    <text evidence="8">The sequence shown here is derived from an EMBL/GenBank/DDBJ whole genome shotgun (WGS) entry which is preliminary data.</text>
</comment>
<keyword evidence="4 6" id="KW-1133">Transmembrane helix</keyword>
<evidence type="ECO:0000256" key="5">
    <source>
        <dbReference type="ARBA" id="ARBA00023136"/>
    </source>
</evidence>
<comment type="similarity">
    <text evidence="2">Belongs to the EamA transporter family.</text>
</comment>
<keyword evidence="5 6" id="KW-0472">Membrane</keyword>
<dbReference type="RefSeq" id="WP_386409582.1">
    <property type="nucleotide sequence ID" value="NZ_JBHTJH010000017.1"/>
</dbReference>
<dbReference type="Proteomes" id="UP001596978">
    <property type="component" value="Unassembled WGS sequence"/>
</dbReference>
<dbReference type="InterPro" id="IPR000620">
    <property type="entry name" value="EamA_dom"/>
</dbReference>
<protein>
    <submittedName>
        <fullName evidence="8">DMT family transporter</fullName>
    </submittedName>
</protein>
<dbReference type="PANTHER" id="PTHR32322:SF2">
    <property type="entry name" value="EAMA DOMAIN-CONTAINING PROTEIN"/>
    <property type="match status" value="1"/>
</dbReference>
<feature type="transmembrane region" description="Helical" evidence="6">
    <location>
        <begin position="149"/>
        <end position="169"/>
    </location>
</feature>
<gene>
    <name evidence="8" type="ORF">ACFQ1M_14845</name>
</gene>
<feature type="domain" description="EamA" evidence="7">
    <location>
        <begin position="155"/>
        <end position="289"/>
    </location>
</feature>
<keyword evidence="9" id="KW-1185">Reference proteome</keyword>
<evidence type="ECO:0000256" key="3">
    <source>
        <dbReference type="ARBA" id="ARBA00022692"/>
    </source>
</evidence>
<feature type="transmembrane region" description="Helical" evidence="6">
    <location>
        <begin position="181"/>
        <end position="204"/>
    </location>
</feature>
<dbReference type="Pfam" id="PF00892">
    <property type="entry name" value="EamA"/>
    <property type="match status" value="2"/>
</dbReference>
<feature type="domain" description="EamA" evidence="7">
    <location>
        <begin position="10"/>
        <end position="139"/>
    </location>
</feature>
<proteinExistence type="inferred from homology"/>
<dbReference type="InterPro" id="IPR037185">
    <property type="entry name" value="EmrE-like"/>
</dbReference>
<dbReference type="InterPro" id="IPR050638">
    <property type="entry name" value="AA-Vitamin_Transporters"/>
</dbReference>
<keyword evidence="3 6" id="KW-0812">Transmembrane</keyword>
<dbReference type="SUPFAM" id="SSF103481">
    <property type="entry name" value="Multidrug resistance efflux transporter EmrE"/>
    <property type="match status" value="2"/>
</dbReference>
<evidence type="ECO:0000313" key="9">
    <source>
        <dbReference type="Proteomes" id="UP001596978"/>
    </source>
</evidence>
<dbReference type="PANTHER" id="PTHR32322">
    <property type="entry name" value="INNER MEMBRANE TRANSPORTER"/>
    <property type="match status" value="1"/>
</dbReference>
<dbReference type="EMBL" id="JBHTJH010000017">
    <property type="protein sequence ID" value="MFD0863491.1"/>
    <property type="molecule type" value="Genomic_DNA"/>
</dbReference>
<feature type="transmembrane region" description="Helical" evidence="6">
    <location>
        <begin position="9"/>
        <end position="26"/>
    </location>
</feature>
<evidence type="ECO:0000259" key="7">
    <source>
        <dbReference type="Pfam" id="PF00892"/>
    </source>
</evidence>
<evidence type="ECO:0000256" key="6">
    <source>
        <dbReference type="SAM" id="Phobius"/>
    </source>
</evidence>
<sequence length="292" mass="32434">MKQINNNKWLMLAILSLIWGSAYILIKRGLVGLSPFQLGAFRIVFTMLVLLVIGFKALKSIKGKKTWFWLAMSGFLGTFFPAFLFPYAQTELDSAITSILNSIVPLFTLIFGVFMLGVMVKRNHIIGISIGFLGLFLLLVEKIDNGGQNYFFAGYVVIATACYAININIMKKYLQEVSPMGIAVANFIFIGPPALVAMYFSGFFELHLATDQKVKTSILYVMLLAITSTAIAKVMFNRLVKMSSPVFASSVTYTIPIMGLIWGLLDNERISLLQISAMGVILVGVYMVNKRK</sequence>
<feature type="transmembrane region" description="Helical" evidence="6">
    <location>
        <begin position="38"/>
        <end position="55"/>
    </location>
</feature>
<evidence type="ECO:0000256" key="4">
    <source>
        <dbReference type="ARBA" id="ARBA00022989"/>
    </source>
</evidence>
<name>A0ABW3D3C6_9FLAO</name>
<reference evidence="9" key="1">
    <citation type="journal article" date="2019" name="Int. J. Syst. Evol. Microbiol.">
        <title>The Global Catalogue of Microorganisms (GCM) 10K type strain sequencing project: providing services to taxonomists for standard genome sequencing and annotation.</title>
        <authorList>
            <consortium name="The Broad Institute Genomics Platform"/>
            <consortium name="The Broad Institute Genome Sequencing Center for Infectious Disease"/>
            <person name="Wu L."/>
            <person name="Ma J."/>
        </authorList>
    </citation>
    <scope>NUCLEOTIDE SEQUENCE [LARGE SCALE GENOMIC DNA]</scope>
    <source>
        <strain evidence="9">CCUG 62952</strain>
    </source>
</reference>
<comment type="subcellular location">
    <subcellularLocation>
        <location evidence="1">Membrane</location>
        <topology evidence="1">Multi-pass membrane protein</topology>
    </subcellularLocation>
</comment>
<feature type="transmembrane region" description="Helical" evidence="6">
    <location>
        <begin position="271"/>
        <end position="288"/>
    </location>
</feature>
<organism evidence="8 9">
    <name type="scientific">Sungkyunkwania multivorans</name>
    <dbReference type="NCBI Taxonomy" id="1173618"/>
    <lineage>
        <taxon>Bacteria</taxon>
        <taxon>Pseudomonadati</taxon>
        <taxon>Bacteroidota</taxon>
        <taxon>Flavobacteriia</taxon>
        <taxon>Flavobacteriales</taxon>
        <taxon>Flavobacteriaceae</taxon>
        <taxon>Sungkyunkwania</taxon>
    </lineage>
</organism>
<feature type="transmembrane region" description="Helical" evidence="6">
    <location>
        <begin position="246"/>
        <end position="265"/>
    </location>
</feature>
<feature type="transmembrane region" description="Helical" evidence="6">
    <location>
        <begin position="99"/>
        <end position="118"/>
    </location>
</feature>
<feature type="transmembrane region" description="Helical" evidence="6">
    <location>
        <begin position="125"/>
        <end position="143"/>
    </location>
</feature>
<feature type="transmembrane region" description="Helical" evidence="6">
    <location>
        <begin position="67"/>
        <end position="87"/>
    </location>
</feature>
<evidence type="ECO:0000256" key="1">
    <source>
        <dbReference type="ARBA" id="ARBA00004141"/>
    </source>
</evidence>
<evidence type="ECO:0000313" key="8">
    <source>
        <dbReference type="EMBL" id="MFD0863491.1"/>
    </source>
</evidence>